<accession>A0ABU5EY29</accession>
<gene>
    <name evidence="1" type="ORF">R5W23_001379</name>
</gene>
<dbReference type="RefSeq" id="WP_320686786.1">
    <property type="nucleotide sequence ID" value="NZ_JAXBLV010000175.1"/>
</dbReference>
<keyword evidence="2" id="KW-1185">Reference proteome</keyword>
<evidence type="ECO:0000313" key="1">
    <source>
        <dbReference type="EMBL" id="MDY3560154.1"/>
    </source>
</evidence>
<name>A0ABU5EY29_9BACT</name>
<evidence type="ECO:0000313" key="2">
    <source>
        <dbReference type="Proteomes" id="UP001272242"/>
    </source>
</evidence>
<dbReference type="EMBL" id="JAXBLV010000175">
    <property type="protein sequence ID" value="MDY3560154.1"/>
    <property type="molecule type" value="Genomic_DNA"/>
</dbReference>
<organism evidence="1 2">
    <name type="scientific">Gemmata algarum</name>
    <dbReference type="NCBI Taxonomy" id="2975278"/>
    <lineage>
        <taxon>Bacteria</taxon>
        <taxon>Pseudomonadati</taxon>
        <taxon>Planctomycetota</taxon>
        <taxon>Planctomycetia</taxon>
        <taxon>Gemmatales</taxon>
        <taxon>Gemmataceae</taxon>
        <taxon>Gemmata</taxon>
    </lineage>
</organism>
<reference evidence="2" key="1">
    <citation type="journal article" date="2023" name="Mar. Drugs">
        <title>Gemmata algarum, a Novel Planctomycete Isolated from an Algal Mat, Displays Antimicrobial Activity.</title>
        <authorList>
            <person name="Kumar G."/>
            <person name="Kallscheuer N."/>
            <person name="Kashif M."/>
            <person name="Ahamad S."/>
            <person name="Jagadeeshwari U."/>
            <person name="Pannikurungottu S."/>
            <person name="Haufschild T."/>
            <person name="Kabuu M."/>
            <person name="Sasikala C."/>
            <person name="Jogler C."/>
            <person name="Ramana C."/>
        </authorList>
    </citation>
    <scope>NUCLEOTIDE SEQUENCE [LARGE SCALE GENOMIC DNA]</scope>
    <source>
        <strain evidence="2">JC673</strain>
    </source>
</reference>
<sequence length="44" mass="4788">MPQIIQRVALLMLAPTASAQEGKPDFRLDANEFAKEVYNDGPAA</sequence>
<comment type="caution">
    <text evidence="1">The sequence shown here is derived from an EMBL/GenBank/DDBJ whole genome shotgun (WGS) entry which is preliminary data.</text>
</comment>
<protein>
    <submittedName>
        <fullName evidence="1">Uncharacterized protein</fullName>
    </submittedName>
</protein>
<proteinExistence type="predicted"/>
<dbReference type="Proteomes" id="UP001272242">
    <property type="component" value="Unassembled WGS sequence"/>
</dbReference>